<evidence type="ECO:0000256" key="1">
    <source>
        <dbReference type="SAM" id="MobiDB-lite"/>
    </source>
</evidence>
<keyword evidence="2" id="KW-0472">Membrane</keyword>
<protein>
    <submittedName>
        <fullName evidence="3">Uncharacterized protein</fullName>
    </submittedName>
</protein>
<sequence length="241" mass="27822">MAFDDKYHDEKARLSSDDNFEDEDCPSLGRKTPRKRSRQVPLWAFVISTSLALVLAIALAYTTLGLNKQTRGSGYDFDGYVCAPDEADPEEALARGCAFDTFTMQWYPRDRYSRNESVELMRRFTDMGWPRYFDKEGIRPIKDLERAPKSIYILMKEHLWHCGYSIMQTHLWITLGMDPPEAYEHTEHCVMSLLDVIEKNPPPGFNEIKFNTRTSLVPSEYGNVKPHYPCAEKGFACRSDP</sequence>
<keyword evidence="2" id="KW-1133">Transmembrane helix</keyword>
<proteinExistence type="predicted"/>
<organism evidence="3 4">
    <name type="scientific">Colletotrichum liriopes</name>
    <dbReference type="NCBI Taxonomy" id="708192"/>
    <lineage>
        <taxon>Eukaryota</taxon>
        <taxon>Fungi</taxon>
        <taxon>Dikarya</taxon>
        <taxon>Ascomycota</taxon>
        <taxon>Pezizomycotina</taxon>
        <taxon>Sordariomycetes</taxon>
        <taxon>Hypocreomycetidae</taxon>
        <taxon>Glomerellales</taxon>
        <taxon>Glomerellaceae</taxon>
        <taxon>Colletotrichum</taxon>
        <taxon>Colletotrichum spaethianum species complex</taxon>
    </lineage>
</organism>
<feature type="region of interest" description="Disordered" evidence="1">
    <location>
        <begin position="1"/>
        <end position="33"/>
    </location>
</feature>
<accession>A0AA37GI30</accession>
<dbReference type="PANTHER" id="PTHR35896">
    <property type="entry name" value="IG-LIKE DOMAIN-CONTAINING PROTEIN"/>
    <property type="match status" value="1"/>
</dbReference>
<gene>
    <name evidence="3" type="ORF">ColLi_03868</name>
</gene>
<keyword evidence="4" id="KW-1185">Reference proteome</keyword>
<feature type="compositionally biased region" description="Basic and acidic residues" evidence="1">
    <location>
        <begin position="1"/>
        <end position="16"/>
    </location>
</feature>
<dbReference type="Proteomes" id="UP001055172">
    <property type="component" value="Unassembled WGS sequence"/>
</dbReference>
<feature type="transmembrane region" description="Helical" evidence="2">
    <location>
        <begin position="40"/>
        <end position="61"/>
    </location>
</feature>
<evidence type="ECO:0000256" key="2">
    <source>
        <dbReference type="SAM" id="Phobius"/>
    </source>
</evidence>
<reference evidence="3 4" key="1">
    <citation type="submission" date="2021-07" db="EMBL/GenBank/DDBJ databases">
        <title>Genome data of Colletotrichum spaethianum.</title>
        <authorList>
            <person name="Utami Y.D."/>
            <person name="Hiruma K."/>
        </authorList>
    </citation>
    <scope>NUCLEOTIDE SEQUENCE [LARGE SCALE GENOMIC DNA]</scope>
    <source>
        <strain evidence="3 4">MAFF 242679</strain>
    </source>
</reference>
<evidence type="ECO:0000313" key="3">
    <source>
        <dbReference type="EMBL" id="GJC81030.1"/>
    </source>
</evidence>
<evidence type="ECO:0000313" key="4">
    <source>
        <dbReference type="Proteomes" id="UP001055172"/>
    </source>
</evidence>
<dbReference type="InterPro" id="IPR053008">
    <property type="entry name" value="Phomopsin_biosynth_assoc"/>
</dbReference>
<comment type="caution">
    <text evidence="3">The sequence shown here is derived from an EMBL/GenBank/DDBJ whole genome shotgun (WGS) entry which is preliminary data.</text>
</comment>
<keyword evidence="2" id="KW-0812">Transmembrane</keyword>
<name>A0AA37GI30_9PEZI</name>
<dbReference type="AlphaFoldDB" id="A0AA37GI30"/>
<dbReference type="PANTHER" id="PTHR35896:SF3">
    <property type="entry name" value="MAJOR FACILITATOR SUPERFAMILY TRANSPORTER"/>
    <property type="match status" value="1"/>
</dbReference>
<dbReference type="EMBL" id="BPPX01000006">
    <property type="protein sequence ID" value="GJC81030.1"/>
    <property type="molecule type" value="Genomic_DNA"/>
</dbReference>